<sequence>MATLMNIPEELFLKILKNLGRPDIFSICFVSKKFARGAQDVIYRSPYISARQRGYPVEMLATTLMERPELAKLVRSVKLELTEGRRKIDYDAVYRNRIMSYAAEVVPKPPLSMKKWKSRLRDGDEITWAAVLLACTTNLRDLDLSIQNIFPLERTRLFSQREIGNYKGAFDIMKTDSLRKLRVDGFHLQWECFKRLQLEEFVWENDVQLPDLLQGMPKISISTLEYVLKGDWHWHSSGTPIGYQGCTTFATFVKNCPRLKTLRLRYLDKWVAENRVTDYSSFSQVAERLLPLAPTVEVLEFVPPKQTPNWANWEDSIDHVRPFDPSPGRCLHQFRSLKKLEVPQRCLFDHEDLRNLPHILPPNLEVLTIHAVSPLIIYPLLSLYLDTNALKKLRQVRLRLSDQWQWMESKMRENISRKLGRGHKISTVIVEE</sequence>
<dbReference type="OrthoDB" id="3705926at2759"/>
<dbReference type="InterPro" id="IPR001810">
    <property type="entry name" value="F-box_dom"/>
</dbReference>
<protein>
    <recommendedName>
        <fullName evidence="1">F-box domain-containing protein</fullName>
    </recommendedName>
</protein>
<evidence type="ECO:0000313" key="2">
    <source>
        <dbReference type="EMBL" id="KAF2649735.1"/>
    </source>
</evidence>
<dbReference type="InterPro" id="IPR036047">
    <property type="entry name" value="F-box-like_dom_sf"/>
</dbReference>
<gene>
    <name evidence="2" type="ORF">K491DRAFT_721420</name>
</gene>
<dbReference type="Pfam" id="PF00646">
    <property type="entry name" value="F-box"/>
    <property type="match status" value="1"/>
</dbReference>
<dbReference type="AlphaFoldDB" id="A0A6A6SPG3"/>
<accession>A0A6A6SPG3</accession>
<organism evidence="2 3">
    <name type="scientific">Lophiostoma macrostomum CBS 122681</name>
    <dbReference type="NCBI Taxonomy" id="1314788"/>
    <lineage>
        <taxon>Eukaryota</taxon>
        <taxon>Fungi</taxon>
        <taxon>Dikarya</taxon>
        <taxon>Ascomycota</taxon>
        <taxon>Pezizomycotina</taxon>
        <taxon>Dothideomycetes</taxon>
        <taxon>Pleosporomycetidae</taxon>
        <taxon>Pleosporales</taxon>
        <taxon>Lophiostomataceae</taxon>
        <taxon>Lophiostoma</taxon>
    </lineage>
</organism>
<dbReference type="Gene3D" id="3.80.10.10">
    <property type="entry name" value="Ribonuclease Inhibitor"/>
    <property type="match status" value="1"/>
</dbReference>
<name>A0A6A6SPG3_9PLEO</name>
<feature type="domain" description="F-box" evidence="1">
    <location>
        <begin position="1"/>
        <end position="46"/>
    </location>
</feature>
<evidence type="ECO:0000259" key="1">
    <source>
        <dbReference type="PROSITE" id="PS50181"/>
    </source>
</evidence>
<evidence type="ECO:0000313" key="3">
    <source>
        <dbReference type="Proteomes" id="UP000799324"/>
    </source>
</evidence>
<dbReference type="SUPFAM" id="SSF52047">
    <property type="entry name" value="RNI-like"/>
    <property type="match status" value="1"/>
</dbReference>
<dbReference type="Proteomes" id="UP000799324">
    <property type="component" value="Unassembled WGS sequence"/>
</dbReference>
<dbReference type="PROSITE" id="PS50181">
    <property type="entry name" value="FBOX"/>
    <property type="match status" value="1"/>
</dbReference>
<dbReference type="EMBL" id="MU004481">
    <property type="protein sequence ID" value="KAF2649735.1"/>
    <property type="molecule type" value="Genomic_DNA"/>
</dbReference>
<dbReference type="SUPFAM" id="SSF81383">
    <property type="entry name" value="F-box domain"/>
    <property type="match status" value="1"/>
</dbReference>
<dbReference type="InterPro" id="IPR032675">
    <property type="entry name" value="LRR_dom_sf"/>
</dbReference>
<keyword evidence="3" id="KW-1185">Reference proteome</keyword>
<proteinExistence type="predicted"/>
<reference evidence="2" key="1">
    <citation type="journal article" date="2020" name="Stud. Mycol.">
        <title>101 Dothideomycetes genomes: a test case for predicting lifestyles and emergence of pathogens.</title>
        <authorList>
            <person name="Haridas S."/>
            <person name="Albert R."/>
            <person name="Binder M."/>
            <person name="Bloem J."/>
            <person name="Labutti K."/>
            <person name="Salamov A."/>
            <person name="Andreopoulos B."/>
            <person name="Baker S."/>
            <person name="Barry K."/>
            <person name="Bills G."/>
            <person name="Bluhm B."/>
            <person name="Cannon C."/>
            <person name="Castanera R."/>
            <person name="Culley D."/>
            <person name="Daum C."/>
            <person name="Ezra D."/>
            <person name="Gonzalez J."/>
            <person name="Henrissat B."/>
            <person name="Kuo A."/>
            <person name="Liang C."/>
            <person name="Lipzen A."/>
            <person name="Lutzoni F."/>
            <person name="Magnuson J."/>
            <person name="Mondo S."/>
            <person name="Nolan M."/>
            <person name="Ohm R."/>
            <person name="Pangilinan J."/>
            <person name="Park H.-J."/>
            <person name="Ramirez L."/>
            <person name="Alfaro M."/>
            <person name="Sun H."/>
            <person name="Tritt A."/>
            <person name="Yoshinaga Y."/>
            <person name="Zwiers L.-H."/>
            <person name="Turgeon B."/>
            <person name="Goodwin S."/>
            <person name="Spatafora J."/>
            <person name="Crous P."/>
            <person name="Grigoriev I."/>
        </authorList>
    </citation>
    <scope>NUCLEOTIDE SEQUENCE</scope>
    <source>
        <strain evidence="2">CBS 122681</strain>
    </source>
</reference>